<feature type="region of interest" description="Disordered" evidence="1">
    <location>
        <begin position="526"/>
        <end position="547"/>
    </location>
</feature>
<dbReference type="InParanoid" id="A0A090LXI2"/>
<dbReference type="KEGG" id="ota:OT_ostta01g00730"/>
<dbReference type="GO" id="GO:0006203">
    <property type="term" value="P:dGTP catabolic process"/>
    <property type="evidence" value="ECO:0007669"/>
    <property type="project" value="TreeGrafter"/>
</dbReference>
<evidence type="ECO:0000256" key="1">
    <source>
        <dbReference type="SAM" id="MobiDB-lite"/>
    </source>
</evidence>
<dbReference type="GO" id="GO:0005634">
    <property type="term" value="C:nucleus"/>
    <property type="evidence" value="ECO:0007669"/>
    <property type="project" value="TreeGrafter"/>
</dbReference>
<dbReference type="SMART" id="SM00471">
    <property type="entry name" value="HDc"/>
    <property type="match status" value="1"/>
</dbReference>
<dbReference type="PANTHER" id="PTHR11373:SF4">
    <property type="entry name" value="DEOXYNUCLEOSIDE TRIPHOSPHATE TRIPHOSPHOHYDROLASE SAMHD1"/>
    <property type="match status" value="1"/>
</dbReference>
<keyword evidence="4" id="KW-1185">Reference proteome</keyword>
<dbReference type="InterPro" id="IPR050135">
    <property type="entry name" value="dGTPase-like"/>
</dbReference>
<sequence length="547" mass="62366">MATTADDRFSTPRRARGATRDREVKSPRRDRGGVNGSSGKISDDSAAPMFATAGEDEGEDDDPFIAQLSQIAHEPLWVHVGGEEGGGTATASRGRRARGKTFNDPVHGHMYFNPKLCDVIDTAQMQRLRELKQLGTSYYVFPGAAHNRFEHSLGTCHLANTVFESIKRSAPVGRSLGLNAEDKLCVQLAGLCHDVGHGPFSHVFDNEFLPLRHGWDPKEPAPWNHEHNHIDLEPHIVRRVCDFITSNEEGTKEKRYLFDIIANKRNGIDVDKFEYLLRDAYQAGVRMSVDTMRLTSHMKVIDDRICFKSSEANNVYALFHSRARMHESVYTHKKAKAVEYMVVDALVEADAAWNGRISNSIWDVNEFIKMDDTLLKQIEFSEDPALGRARDIVRRLRRRELYRFVNEYTVPEERVVDFRPVTAEDITSCQGTNRIPGGLKPQDVIVQSLKIDYGKKHLDPVENGVRFFHYWDDDTSVSISKDKISSLLPRTFVQRIVRVFSRRREPEYIEAIALAFSNFQRRQLGEEAQITPMKRQRTRSPDSHATR</sequence>
<protein>
    <submittedName>
        <fullName evidence="3">HD/PDEase domain</fullName>
    </submittedName>
</protein>
<dbReference type="Gene3D" id="3.30.70.2760">
    <property type="match status" value="1"/>
</dbReference>
<evidence type="ECO:0000259" key="2">
    <source>
        <dbReference type="SMART" id="SM00471"/>
    </source>
</evidence>
<feature type="region of interest" description="Disordered" evidence="1">
    <location>
        <begin position="1"/>
        <end position="61"/>
    </location>
</feature>
<dbReference type="SUPFAM" id="SSF109604">
    <property type="entry name" value="HD-domain/PDEase-like"/>
    <property type="match status" value="1"/>
</dbReference>
<dbReference type="PANTHER" id="PTHR11373">
    <property type="entry name" value="DEOXYNUCLEOSIDE TRIPHOSPHATE TRIPHOSPHOHYDROLASE"/>
    <property type="match status" value="1"/>
</dbReference>
<comment type="caution">
    <text evidence="3">The sequence shown here is derived from an EMBL/GenBank/DDBJ whole genome shotgun (WGS) entry which is preliminary data.</text>
</comment>
<dbReference type="InterPro" id="IPR006674">
    <property type="entry name" value="HD_domain"/>
</dbReference>
<reference evidence="4" key="1">
    <citation type="journal article" date="2006" name="Proc. Natl. Acad. Sci. U.S.A.">
        <title>Genome analysis of the smallest free-living eukaryote Ostreococcus tauri unveils many unique features.</title>
        <authorList>
            <person name="Derelle E."/>
            <person name="Ferraz C."/>
            <person name="Rombauts S."/>
            <person name="Rouze P."/>
            <person name="Worden A.Z."/>
            <person name="Robbens S."/>
            <person name="Partensky F."/>
            <person name="Degroeve S."/>
            <person name="Echeynie S."/>
            <person name="Cooke R."/>
            <person name="Saeys Y."/>
            <person name="Wuyts J."/>
            <person name="Jabbari K."/>
            <person name="Bowler C."/>
            <person name="Panaud O."/>
            <person name="Piegu B."/>
            <person name="Ball S.G."/>
            <person name="Ral J.-P."/>
            <person name="Bouget F.-Y."/>
            <person name="Piganeau G."/>
            <person name="De Baets B."/>
            <person name="Picard A."/>
            <person name="Delseny M."/>
            <person name="Demaille J."/>
            <person name="Van de Peer Y."/>
            <person name="Moreau H."/>
        </authorList>
    </citation>
    <scope>NUCLEOTIDE SEQUENCE [LARGE SCALE GENOMIC DNA]</scope>
    <source>
        <strain evidence="4">OTTH 0595 / CCAP 157/2 / RCC745</strain>
    </source>
</reference>
<dbReference type="Proteomes" id="UP000009170">
    <property type="component" value="Unassembled WGS sequence"/>
</dbReference>
<dbReference type="STRING" id="70448.A0A090LXI2"/>
<gene>
    <name evidence="3" type="ORF">OT_ostta01g00730</name>
</gene>
<dbReference type="Pfam" id="PF19276">
    <property type="entry name" value="HD_assoc_2"/>
    <property type="match status" value="1"/>
</dbReference>
<organism evidence="3 4">
    <name type="scientific">Ostreococcus tauri</name>
    <name type="common">Marine green alga</name>
    <dbReference type="NCBI Taxonomy" id="70448"/>
    <lineage>
        <taxon>Eukaryota</taxon>
        <taxon>Viridiplantae</taxon>
        <taxon>Chlorophyta</taxon>
        <taxon>Mamiellophyceae</taxon>
        <taxon>Mamiellales</taxon>
        <taxon>Bathycoccaceae</taxon>
        <taxon>Ostreococcus</taxon>
    </lineage>
</organism>
<dbReference type="InterPro" id="IPR045509">
    <property type="entry name" value="HD_assoc_2"/>
</dbReference>
<evidence type="ECO:0000313" key="4">
    <source>
        <dbReference type="Proteomes" id="UP000009170"/>
    </source>
</evidence>
<feature type="compositionally biased region" description="Basic and acidic residues" evidence="1">
    <location>
        <begin position="1"/>
        <end position="10"/>
    </location>
</feature>
<dbReference type="InterPro" id="IPR003607">
    <property type="entry name" value="HD/PDEase_dom"/>
</dbReference>
<dbReference type="OrthoDB" id="9991235at2759"/>
<dbReference type="AlphaFoldDB" id="A0A090LXI2"/>
<feature type="compositionally biased region" description="Basic and acidic residues" evidence="1">
    <location>
        <begin position="18"/>
        <end position="32"/>
    </location>
</feature>
<proteinExistence type="predicted"/>
<dbReference type="GeneID" id="9835040"/>
<evidence type="ECO:0000313" key="3">
    <source>
        <dbReference type="EMBL" id="CEF96516.1"/>
    </source>
</evidence>
<name>A0A090LXI2_OSTTA</name>
<dbReference type="CDD" id="cd00077">
    <property type="entry name" value="HDc"/>
    <property type="match status" value="1"/>
</dbReference>
<dbReference type="Pfam" id="PF01966">
    <property type="entry name" value="HD"/>
    <property type="match status" value="1"/>
</dbReference>
<reference evidence="3 4" key="2">
    <citation type="journal article" date="2014" name="BMC Genomics">
        <title>An improved genome of the model marine alga Ostreococcus tauri unfolds by assessing Illumina de novo assemblies.</title>
        <authorList>
            <person name="Blanc-Mathieu R."/>
            <person name="Verhelst B."/>
            <person name="Derelle E."/>
            <person name="Rombauts S."/>
            <person name="Bouget F.Y."/>
            <person name="Carre I."/>
            <person name="Chateau A."/>
            <person name="Eyre-Walker A."/>
            <person name="Grimsley N."/>
            <person name="Moreau H."/>
            <person name="Piegu B."/>
            <person name="Rivals E."/>
            <person name="Schackwitz W."/>
            <person name="Van de Peer Y."/>
            <person name="Piganeau G."/>
        </authorList>
    </citation>
    <scope>NUCLEOTIDE SEQUENCE [LARGE SCALE GENOMIC DNA]</scope>
    <source>
        <strain evidence="4">OTTH 0595 / CCAP 157/2 / RCC745</strain>
    </source>
</reference>
<dbReference type="RefSeq" id="XP_022838137.1">
    <property type="nucleotide sequence ID" value="XM_022985238.1"/>
</dbReference>
<accession>A0A090LXI2</accession>
<dbReference type="GO" id="GO:0008832">
    <property type="term" value="F:dGTPase activity"/>
    <property type="evidence" value="ECO:0007669"/>
    <property type="project" value="TreeGrafter"/>
</dbReference>
<dbReference type="EMBL" id="CAID01000001">
    <property type="protein sequence ID" value="CEF96516.1"/>
    <property type="molecule type" value="Genomic_DNA"/>
</dbReference>
<feature type="domain" description="HD/PDEase" evidence="2">
    <location>
        <begin position="144"/>
        <end position="285"/>
    </location>
</feature>
<dbReference type="Gene3D" id="1.10.3210.10">
    <property type="entry name" value="Hypothetical protein af1432"/>
    <property type="match status" value="1"/>
</dbReference>
<dbReference type="FunCoup" id="A0A090LXI2">
    <property type="interactions" value="1283"/>
</dbReference>